<dbReference type="PANTHER" id="PTHR43687:SF6">
    <property type="entry name" value="L-ASPARTATE SEMIALDEHYDE SULFURTRANSFERASE IRON-SULFUR SUBUNIT"/>
    <property type="match status" value="1"/>
</dbReference>
<keyword evidence="3" id="KW-0479">Metal-binding</keyword>
<dbReference type="OrthoDB" id="5422255at2"/>
<dbReference type="AlphaFoldDB" id="A0A3N1XYK6"/>
<organism evidence="9 10">
    <name type="scientific">Mobilisporobacter senegalensis</name>
    <dbReference type="NCBI Taxonomy" id="1329262"/>
    <lineage>
        <taxon>Bacteria</taxon>
        <taxon>Bacillati</taxon>
        <taxon>Bacillota</taxon>
        <taxon>Clostridia</taxon>
        <taxon>Lachnospirales</taxon>
        <taxon>Lachnospiraceae</taxon>
        <taxon>Mobilisporobacter</taxon>
    </lineage>
</organism>
<dbReference type="SUPFAM" id="SSF54862">
    <property type="entry name" value="4Fe-4S ferredoxins"/>
    <property type="match status" value="1"/>
</dbReference>
<keyword evidence="7" id="KW-0411">Iron-sulfur</keyword>
<evidence type="ECO:0000256" key="6">
    <source>
        <dbReference type="ARBA" id="ARBA00023004"/>
    </source>
</evidence>
<proteinExistence type="predicted"/>
<evidence type="ECO:0000313" key="9">
    <source>
        <dbReference type="EMBL" id="ROR31670.1"/>
    </source>
</evidence>
<evidence type="ECO:0000256" key="5">
    <source>
        <dbReference type="ARBA" id="ARBA00022982"/>
    </source>
</evidence>
<feature type="domain" description="4Fe-4S ferredoxin-type" evidence="8">
    <location>
        <begin position="272"/>
        <end position="301"/>
    </location>
</feature>
<gene>
    <name evidence="9" type="ORF">EDD66_101288</name>
</gene>
<dbReference type="GO" id="GO:0051539">
    <property type="term" value="F:4 iron, 4 sulfur cluster binding"/>
    <property type="evidence" value="ECO:0007669"/>
    <property type="project" value="UniProtKB-KW"/>
</dbReference>
<keyword evidence="10" id="KW-1185">Reference proteome</keyword>
<comment type="caution">
    <text evidence="9">The sequence shown here is derived from an EMBL/GenBank/DDBJ whole genome shotgun (WGS) entry which is preliminary data.</text>
</comment>
<sequence>MSLDNFIHKFKIPEVAYSSIDKIFTREEISFIDRIEKDLFTKKDIEEIIDTDIDEFVKNSYRRGIISLVDGIKDTYKIADFYSRLDIFSISEQEAYGSISKEDQIAMDNWYFEAYYNGLNSDTDIRPTSDEILPLDKVLAFIDKDERPVYLNYCDCRSLRGECGKPTKTCITYKSGINSFAHRGLSEKIDKEKAKEIVTKADKKGLMHTVNPNGICNCCGDCCYLFRSQERRNSSGFWPKTKQIIELISETCISCGACIRRCHFDVFTKEDGKIAADISKCIGCGICATGCPTKSLQLKGR</sequence>
<dbReference type="Gene3D" id="3.30.70.20">
    <property type="match status" value="1"/>
</dbReference>
<dbReference type="EMBL" id="RJVG01000001">
    <property type="protein sequence ID" value="ROR31670.1"/>
    <property type="molecule type" value="Genomic_DNA"/>
</dbReference>
<name>A0A3N1XYK6_9FIRM</name>
<dbReference type="Pfam" id="PF13187">
    <property type="entry name" value="Fer4_9"/>
    <property type="match status" value="1"/>
</dbReference>
<dbReference type="PANTHER" id="PTHR43687">
    <property type="entry name" value="ADENYLYLSULFATE REDUCTASE, BETA SUBUNIT"/>
    <property type="match status" value="1"/>
</dbReference>
<evidence type="ECO:0000256" key="7">
    <source>
        <dbReference type="ARBA" id="ARBA00023014"/>
    </source>
</evidence>
<reference evidence="9 10" key="1">
    <citation type="submission" date="2018-11" db="EMBL/GenBank/DDBJ databases">
        <title>Genomic Encyclopedia of Type Strains, Phase IV (KMG-IV): sequencing the most valuable type-strain genomes for metagenomic binning, comparative biology and taxonomic classification.</title>
        <authorList>
            <person name="Goeker M."/>
        </authorList>
    </citation>
    <scope>NUCLEOTIDE SEQUENCE [LARGE SCALE GENOMIC DNA]</scope>
    <source>
        <strain evidence="9 10">DSM 26537</strain>
    </source>
</reference>
<evidence type="ECO:0000313" key="10">
    <source>
        <dbReference type="Proteomes" id="UP000273083"/>
    </source>
</evidence>
<dbReference type="InterPro" id="IPR017900">
    <property type="entry name" value="4Fe4S_Fe_S_CS"/>
</dbReference>
<dbReference type="PROSITE" id="PS00198">
    <property type="entry name" value="4FE4S_FER_1"/>
    <property type="match status" value="1"/>
</dbReference>
<evidence type="ECO:0000256" key="2">
    <source>
        <dbReference type="ARBA" id="ARBA00022485"/>
    </source>
</evidence>
<evidence type="ECO:0000256" key="4">
    <source>
        <dbReference type="ARBA" id="ARBA00022737"/>
    </source>
</evidence>
<keyword evidence="1" id="KW-0813">Transport</keyword>
<dbReference type="InterPro" id="IPR017896">
    <property type="entry name" value="4Fe4S_Fe-S-bd"/>
</dbReference>
<dbReference type="InterPro" id="IPR050572">
    <property type="entry name" value="Fe-S_Ferredoxin"/>
</dbReference>
<evidence type="ECO:0000259" key="8">
    <source>
        <dbReference type="PROSITE" id="PS51379"/>
    </source>
</evidence>
<accession>A0A3N1XYK6</accession>
<keyword evidence="2" id="KW-0004">4Fe-4S</keyword>
<keyword evidence="5" id="KW-0249">Electron transport</keyword>
<evidence type="ECO:0000256" key="3">
    <source>
        <dbReference type="ARBA" id="ARBA00022723"/>
    </source>
</evidence>
<dbReference type="GO" id="GO:0046872">
    <property type="term" value="F:metal ion binding"/>
    <property type="evidence" value="ECO:0007669"/>
    <property type="project" value="UniProtKB-KW"/>
</dbReference>
<dbReference type="RefSeq" id="WP_123607761.1">
    <property type="nucleotide sequence ID" value="NZ_RJVG01000001.1"/>
</dbReference>
<dbReference type="PROSITE" id="PS51379">
    <property type="entry name" value="4FE4S_FER_2"/>
    <property type="match status" value="2"/>
</dbReference>
<keyword evidence="4" id="KW-0677">Repeat</keyword>
<evidence type="ECO:0000256" key="1">
    <source>
        <dbReference type="ARBA" id="ARBA00022448"/>
    </source>
</evidence>
<protein>
    <submittedName>
        <fullName evidence="9">4Fe-4S dicluster protein</fullName>
    </submittedName>
</protein>
<feature type="domain" description="4Fe-4S ferredoxin-type" evidence="8">
    <location>
        <begin position="243"/>
        <end position="271"/>
    </location>
</feature>
<keyword evidence="6" id="KW-0408">Iron</keyword>
<dbReference type="Proteomes" id="UP000273083">
    <property type="component" value="Unassembled WGS sequence"/>
</dbReference>